<evidence type="ECO:0000313" key="2">
    <source>
        <dbReference type="Proteomes" id="UP001501004"/>
    </source>
</evidence>
<dbReference type="EMBL" id="BAABAE010000001">
    <property type="protein sequence ID" value="GAA3730207.1"/>
    <property type="molecule type" value="Genomic_DNA"/>
</dbReference>
<gene>
    <name evidence="1" type="ORF">GCM10022239_03500</name>
</gene>
<dbReference type="Proteomes" id="UP001501004">
    <property type="component" value="Unassembled WGS sequence"/>
</dbReference>
<name>A0ABP7F3L2_9MICO</name>
<accession>A0ABP7F3L2</accession>
<evidence type="ECO:0000313" key="1">
    <source>
        <dbReference type="EMBL" id="GAA3730207.1"/>
    </source>
</evidence>
<proteinExistence type="predicted"/>
<organism evidence="1 2">
    <name type="scientific">Leifsonella bigeumensis</name>
    <dbReference type="NCBI Taxonomy" id="433643"/>
    <lineage>
        <taxon>Bacteria</taxon>
        <taxon>Bacillati</taxon>
        <taxon>Actinomycetota</taxon>
        <taxon>Actinomycetes</taxon>
        <taxon>Micrococcales</taxon>
        <taxon>Microbacteriaceae</taxon>
        <taxon>Leifsonella</taxon>
    </lineage>
</organism>
<protein>
    <submittedName>
        <fullName evidence="1">Uncharacterized protein</fullName>
    </submittedName>
</protein>
<reference evidence="2" key="1">
    <citation type="journal article" date="2019" name="Int. J. Syst. Evol. Microbiol.">
        <title>The Global Catalogue of Microorganisms (GCM) 10K type strain sequencing project: providing services to taxonomists for standard genome sequencing and annotation.</title>
        <authorList>
            <consortium name="The Broad Institute Genomics Platform"/>
            <consortium name="The Broad Institute Genome Sequencing Center for Infectious Disease"/>
            <person name="Wu L."/>
            <person name="Ma J."/>
        </authorList>
    </citation>
    <scope>NUCLEOTIDE SEQUENCE [LARGE SCALE GENOMIC DNA]</scope>
    <source>
        <strain evidence="2">JCM 16949</strain>
    </source>
</reference>
<keyword evidence="2" id="KW-1185">Reference proteome</keyword>
<comment type="caution">
    <text evidence="1">The sequence shown here is derived from an EMBL/GenBank/DDBJ whole genome shotgun (WGS) entry which is preliminary data.</text>
</comment>
<dbReference type="RefSeq" id="WP_344753075.1">
    <property type="nucleotide sequence ID" value="NZ_BAABAE010000001.1"/>
</dbReference>
<sequence length="68" mass="7627">MTLDTSTRPGYADIRIGGIQFGATNLHRANPDARWTTGIYGDRWTKPNGERTWWVMIALLGFGIEACK</sequence>